<keyword evidence="1" id="KW-1133">Transmembrane helix</keyword>
<feature type="non-terminal residue" evidence="2">
    <location>
        <position position="1"/>
    </location>
</feature>
<evidence type="ECO:0000256" key="1">
    <source>
        <dbReference type="SAM" id="Phobius"/>
    </source>
</evidence>
<evidence type="ECO:0000313" key="3">
    <source>
        <dbReference type="Proteomes" id="UP000784294"/>
    </source>
</evidence>
<comment type="caution">
    <text evidence="2">The sequence shown here is derived from an EMBL/GenBank/DDBJ whole genome shotgun (WGS) entry which is preliminary data.</text>
</comment>
<protein>
    <submittedName>
        <fullName evidence="2">Uncharacterized protein</fullName>
    </submittedName>
</protein>
<proteinExistence type="predicted"/>
<organism evidence="2 3">
    <name type="scientific">Protopolystoma xenopodis</name>
    <dbReference type="NCBI Taxonomy" id="117903"/>
    <lineage>
        <taxon>Eukaryota</taxon>
        <taxon>Metazoa</taxon>
        <taxon>Spiralia</taxon>
        <taxon>Lophotrochozoa</taxon>
        <taxon>Platyhelminthes</taxon>
        <taxon>Monogenea</taxon>
        <taxon>Polyopisthocotylea</taxon>
        <taxon>Polystomatidea</taxon>
        <taxon>Polystomatidae</taxon>
        <taxon>Protopolystoma</taxon>
    </lineage>
</organism>
<sequence>FTATLFARESKNKLIRNDSCDQLSAYDDNIIERDVTLTEDGITFNKNYLCDVTSEFKLHNPMHLVKSGVEVILHLLSFWQAIIEDEVTKRFTAGELRVWNFLSRNQIYYTLNKHYNFHLNALWCIGFFIRYVILFPSRFAVFICSILSIWFLGTFATFLTDSSFKRGILTSGLQCAIRLNLRAFSTVVRYHNILM</sequence>
<keyword evidence="1" id="KW-0812">Transmembrane</keyword>
<keyword evidence="1" id="KW-0472">Membrane</keyword>
<feature type="transmembrane region" description="Helical" evidence="1">
    <location>
        <begin position="139"/>
        <end position="159"/>
    </location>
</feature>
<evidence type="ECO:0000313" key="2">
    <source>
        <dbReference type="EMBL" id="VEL22546.1"/>
    </source>
</evidence>
<feature type="transmembrane region" description="Helical" evidence="1">
    <location>
        <begin position="115"/>
        <end position="133"/>
    </location>
</feature>
<gene>
    <name evidence="2" type="ORF">PXEA_LOCUS15986</name>
</gene>
<reference evidence="2" key="1">
    <citation type="submission" date="2018-11" db="EMBL/GenBank/DDBJ databases">
        <authorList>
            <consortium name="Pathogen Informatics"/>
        </authorList>
    </citation>
    <scope>NUCLEOTIDE SEQUENCE</scope>
</reference>
<dbReference type="Proteomes" id="UP000784294">
    <property type="component" value="Unassembled WGS sequence"/>
</dbReference>
<dbReference type="AlphaFoldDB" id="A0A3S5FE20"/>
<keyword evidence="3" id="KW-1185">Reference proteome</keyword>
<accession>A0A3S5FE20</accession>
<dbReference type="EMBL" id="CAAALY010057002">
    <property type="protein sequence ID" value="VEL22546.1"/>
    <property type="molecule type" value="Genomic_DNA"/>
</dbReference>
<dbReference type="OrthoDB" id="10051137at2759"/>
<name>A0A3S5FE20_9PLAT</name>